<protein>
    <submittedName>
        <fullName evidence="3">Uncharacterized protein</fullName>
    </submittedName>
</protein>
<organism evidence="3">
    <name type="scientific">Lygus hesperus</name>
    <name type="common">Western plant bug</name>
    <dbReference type="NCBI Taxonomy" id="30085"/>
    <lineage>
        <taxon>Eukaryota</taxon>
        <taxon>Metazoa</taxon>
        <taxon>Ecdysozoa</taxon>
        <taxon>Arthropoda</taxon>
        <taxon>Hexapoda</taxon>
        <taxon>Insecta</taxon>
        <taxon>Pterygota</taxon>
        <taxon>Neoptera</taxon>
        <taxon>Paraneoptera</taxon>
        <taxon>Hemiptera</taxon>
        <taxon>Heteroptera</taxon>
        <taxon>Panheteroptera</taxon>
        <taxon>Cimicomorpha</taxon>
        <taxon>Miridae</taxon>
        <taxon>Mirini</taxon>
        <taxon>Lygus</taxon>
    </lineage>
</organism>
<feature type="region of interest" description="Disordered" evidence="2">
    <location>
        <begin position="62"/>
        <end position="117"/>
    </location>
</feature>
<sequence length="359" mass="40552">MISVAEKDFKCNNCGESLPTDRGYAQCSADINCKNHFKCAKIKESTWIQQGSTRRSKWICINHRNPSRSGSNSSSDSLSQEVLPPKTSQAKPVGTTRSIAGPSKSQPSKSTQINTAKSCAAEAEKLESDQTQMEELKKFIDERIKQVENKIDQLNEKIEKQNIEIETIKLENSELKEENLLLRKEIDNLSLQTNNFEAYTRRKNLVIRGIKETKEELVPSIVIKLGDTLGVPIRQEDIESSFRIQTRKPSQARPILVKLRSHTLKEKIISEARKKKPTEGDIVHGGNLQLRVFCEEHLAPNTRKILNNCLEAKRGGQIFQVWTSAGRICVRLRSGGAAQKVDSVDHLDQLLRERPEAKE</sequence>
<reference evidence="3" key="2">
    <citation type="submission" date="2014-07" db="EMBL/GenBank/DDBJ databases">
        <authorList>
            <person name="Hull J."/>
        </authorList>
    </citation>
    <scope>NUCLEOTIDE SEQUENCE</scope>
</reference>
<dbReference type="InterPro" id="IPR004244">
    <property type="entry name" value="Transposase_22"/>
</dbReference>
<keyword evidence="1" id="KW-0175">Coiled coil</keyword>
<evidence type="ECO:0000313" key="3">
    <source>
        <dbReference type="EMBL" id="JAG13849.1"/>
    </source>
</evidence>
<dbReference type="AlphaFoldDB" id="A0A0A9X1G8"/>
<gene>
    <name evidence="3" type="ORF">CM83_25591</name>
</gene>
<feature type="compositionally biased region" description="Polar residues" evidence="2">
    <location>
        <begin position="86"/>
        <end position="117"/>
    </location>
</feature>
<dbReference type="EMBL" id="GBHO01029755">
    <property type="protein sequence ID" value="JAG13849.1"/>
    <property type="molecule type" value="Transcribed_RNA"/>
</dbReference>
<dbReference type="PANTHER" id="PTHR11505">
    <property type="entry name" value="L1 TRANSPOSABLE ELEMENT-RELATED"/>
    <property type="match status" value="1"/>
</dbReference>
<name>A0A0A9X1G8_LYGHE</name>
<feature type="coiled-coil region" evidence="1">
    <location>
        <begin position="130"/>
        <end position="192"/>
    </location>
</feature>
<evidence type="ECO:0000256" key="1">
    <source>
        <dbReference type="SAM" id="Coils"/>
    </source>
</evidence>
<accession>A0A0A9X1G8</accession>
<feature type="compositionally biased region" description="Low complexity" evidence="2">
    <location>
        <begin position="67"/>
        <end position="79"/>
    </location>
</feature>
<dbReference type="Gene3D" id="3.30.70.1820">
    <property type="entry name" value="L1 transposable element, RRM domain"/>
    <property type="match status" value="1"/>
</dbReference>
<reference evidence="3" key="1">
    <citation type="journal article" date="2014" name="PLoS ONE">
        <title>Transcriptome-Based Identification of ABC Transporters in the Western Tarnished Plant Bug Lygus hesperus.</title>
        <authorList>
            <person name="Hull J.J."/>
            <person name="Chaney K."/>
            <person name="Geib S.M."/>
            <person name="Fabrick J.A."/>
            <person name="Brent C.S."/>
            <person name="Walsh D."/>
            <person name="Lavine L.C."/>
        </authorList>
    </citation>
    <scope>NUCLEOTIDE SEQUENCE</scope>
</reference>
<proteinExistence type="predicted"/>
<evidence type="ECO:0000256" key="2">
    <source>
        <dbReference type="SAM" id="MobiDB-lite"/>
    </source>
</evidence>